<dbReference type="Gene3D" id="2.60.40.10">
    <property type="entry name" value="Immunoglobulins"/>
    <property type="match status" value="2"/>
</dbReference>
<dbReference type="Pfam" id="PF13927">
    <property type="entry name" value="Ig_3"/>
    <property type="match status" value="2"/>
</dbReference>
<dbReference type="SMART" id="SM00409">
    <property type="entry name" value="IG"/>
    <property type="match status" value="2"/>
</dbReference>
<evidence type="ECO:0000313" key="3">
    <source>
        <dbReference type="EMBL" id="KAK8750294.1"/>
    </source>
</evidence>
<dbReference type="PROSITE" id="PS50835">
    <property type="entry name" value="IG_LIKE"/>
    <property type="match status" value="2"/>
</dbReference>
<keyword evidence="4" id="KW-1185">Reference proteome</keyword>
<dbReference type="InterPro" id="IPR011029">
    <property type="entry name" value="DEATH-like_dom_sf"/>
</dbReference>
<sequence length="773" mass="87509">MKDVELKPDTYIEELPFHVVSDIAAELNKDDSWLKIAEVLQNALKEFIFREEAISNMRRSASPGQALLDKLKCHNLQVQQLQNLLKQCQLFSILNKVVTNVPVEIKSPVSDVPASVKLGETIDIIVDVDGSPYPECQWYFMGTPMPQHTSSVLTINNFSIGDMGEYFCHMKQNLKGKVKEYSSPRFILDVERLPPEIVVDLSDVELSTGRELVLTFEAVGYPEPKDYIWFKNDEFFAKTSEPTLKIQEVDTLVSGLYYCNVRNNEGNCTTRPATVKVVPPILTPGAAVVNEESQKKPSFCLHNNEDFAFSASEDKHRLNLLSIITEDALMREDRKPLQMRSKASLPAGTFIFDSELQMRDTHEDILSARNKWALLVANSAYKHEGKELYTPTKDIKILARELVKLQFRVMMYSNLKRTEFINAIRLFSKFLHEGDYVVFYFAGHGFINNGIDFMQPLDVRLECVPRVENVESPLDELPCQEDCITTTYVTNIIQDSKPALLFSIYDSCRTQLSCGIKCPPTIETHNCALANSYTLYATSENYSSYEMESSQLESSLLMKHLKDVVGKPIPVEMLGQKVKESFYRHCNEAPDQIPKSVCDLALLRSLADPSLPLESDIEDGGVLHTWEMLGSVGGKIQAHVRVRNCDIRVNVQCTQEELANSQPFQKGGPTWVISNCIYVWITLTHNNEPFDTRTIDEEGLDLIIKFSTEQELHKELKGKTSPVVCSVDGIQSLKEYLSLDLRFVCKGDLLCQKLLNLQKPSISKKFSSNNDLS</sequence>
<dbReference type="SMART" id="SM00408">
    <property type="entry name" value="IGc2"/>
    <property type="match status" value="2"/>
</dbReference>
<dbReference type="PANTHER" id="PTHR22576:SF37">
    <property type="entry name" value="MUCOSA-ASSOCIATED LYMPHOID TISSUE LYMPHOMA TRANSLOCATION PROTEIN 1"/>
    <property type="match status" value="1"/>
</dbReference>
<dbReference type="EMBL" id="JARKIK010000007">
    <property type="protein sequence ID" value="KAK8750294.1"/>
    <property type="molecule type" value="Genomic_DNA"/>
</dbReference>
<organism evidence="3 4">
    <name type="scientific">Cherax quadricarinatus</name>
    <name type="common">Australian red claw crayfish</name>
    <dbReference type="NCBI Taxonomy" id="27406"/>
    <lineage>
        <taxon>Eukaryota</taxon>
        <taxon>Metazoa</taxon>
        <taxon>Ecdysozoa</taxon>
        <taxon>Arthropoda</taxon>
        <taxon>Crustacea</taxon>
        <taxon>Multicrustacea</taxon>
        <taxon>Malacostraca</taxon>
        <taxon>Eumalacostraca</taxon>
        <taxon>Eucarida</taxon>
        <taxon>Decapoda</taxon>
        <taxon>Pleocyemata</taxon>
        <taxon>Astacidea</taxon>
        <taxon>Parastacoidea</taxon>
        <taxon>Parastacidae</taxon>
        <taxon>Cherax</taxon>
    </lineage>
</organism>
<dbReference type="SUPFAM" id="SSF48726">
    <property type="entry name" value="Immunoglobulin"/>
    <property type="match status" value="2"/>
</dbReference>
<evidence type="ECO:0000313" key="4">
    <source>
        <dbReference type="Proteomes" id="UP001445076"/>
    </source>
</evidence>
<dbReference type="PROSITE" id="PS50208">
    <property type="entry name" value="CASPASE_P20"/>
    <property type="match status" value="1"/>
</dbReference>
<protein>
    <recommendedName>
        <fullName evidence="5">Mucosa-associated lymphoid tissue lymphoma translocation protein 1</fullName>
    </recommendedName>
</protein>
<dbReference type="InterPro" id="IPR001309">
    <property type="entry name" value="Pept_C14_p20"/>
</dbReference>
<dbReference type="SUPFAM" id="SSF47986">
    <property type="entry name" value="DEATH domain"/>
    <property type="match status" value="1"/>
</dbReference>
<dbReference type="PANTHER" id="PTHR22576">
    <property type="entry name" value="MUCOSA ASSOCIATED LYMPHOID TISSUE LYMPHOMA TRANSLOCATION PROTEIN 1/PARACASPASE"/>
    <property type="match status" value="1"/>
</dbReference>
<dbReference type="Gene3D" id="3.40.50.1460">
    <property type="match status" value="1"/>
</dbReference>
<gene>
    <name evidence="3" type="ORF">OTU49_014766</name>
</gene>
<dbReference type="InterPro" id="IPR003598">
    <property type="entry name" value="Ig_sub2"/>
</dbReference>
<dbReference type="GO" id="GO:0004197">
    <property type="term" value="F:cysteine-type endopeptidase activity"/>
    <property type="evidence" value="ECO:0007669"/>
    <property type="project" value="InterPro"/>
</dbReference>
<evidence type="ECO:0008006" key="5">
    <source>
        <dbReference type="Google" id="ProtNLM"/>
    </source>
</evidence>
<dbReference type="InterPro" id="IPR013783">
    <property type="entry name" value="Ig-like_fold"/>
</dbReference>
<evidence type="ECO:0000259" key="1">
    <source>
        <dbReference type="PROSITE" id="PS50208"/>
    </source>
</evidence>
<dbReference type="SUPFAM" id="SSF52129">
    <property type="entry name" value="Caspase-like"/>
    <property type="match status" value="1"/>
</dbReference>
<dbReference type="InterPro" id="IPR003599">
    <property type="entry name" value="Ig_sub"/>
</dbReference>
<proteinExistence type="predicted"/>
<dbReference type="InterPro" id="IPR007110">
    <property type="entry name" value="Ig-like_dom"/>
</dbReference>
<feature type="domain" description="Caspase family p20" evidence="1">
    <location>
        <begin position="369"/>
        <end position="445"/>
    </location>
</feature>
<dbReference type="Gene3D" id="1.10.533.10">
    <property type="entry name" value="Death Domain, Fas"/>
    <property type="match status" value="1"/>
</dbReference>
<dbReference type="AlphaFoldDB" id="A0AAW0YBN9"/>
<evidence type="ECO:0000259" key="2">
    <source>
        <dbReference type="PROSITE" id="PS50835"/>
    </source>
</evidence>
<dbReference type="InterPro" id="IPR029030">
    <property type="entry name" value="Caspase-like_dom_sf"/>
</dbReference>
<dbReference type="Pfam" id="PF00656">
    <property type="entry name" value="Peptidase_C14"/>
    <property type="match status" value="1"/>
</dbReference>
<dbReference type="GO" id="GO:0006508">
    <property type="term" value="P:proteolysis"/>
    <property type="evidence" value="ECO:0007669"/>
    <property type="project" value="InterPro"/>
</dbReference>
<name>A0AAW0YBN9_CHEQU</name>
<reference evidence="3 4" key="1">
    <citation type="journal article" date="2024" name="BMC Genomics">
        <title>Genome assembly of redclaw crayfish (Cherax quadricarinatus) provides insights into its immune adaptation and hypoxia tolerance.</title>
        <authorList>
            <person name="Liu Z."/>
            <person name="Zheng J."/>
            <person name="Li H."/>
            <person name="Fang K."/>
            <person name="Wang S."/>
            <person name="He J."/>
            <person name="Zhou D."/>
            <person name="Weng S."/>
            <person name="Chi M."/>
            <person name="Gu Z."/>
            <person name="He J."/>
            <person name="Li F."/>
            <person name="Wang M."/>
        </authorList>
    </citation>
    <scope>NUCLEOTIDE SEQUENCE [LARGE SCALE GENOMIC DNA]</scope>
    <source>
        <strain evidence="3">ZL_2023a</strain>
    </source>
</reference>
<dbReference type="InterPro" id="IPR036179">
    <property type="entry name" value="Ig-like_dom_sf"/>
</dbReference>
<dbReference type="InterPro" id="IPR052039">
    <property type="entry name" value="Caspase-related_regulators"/>
</dbReference>
<comment type="caution">
    <text evidence="3">The sequence shown here is derived from an EMBL/GenBank/DDBJ whole genome shotgun (WGS) entry which is preliminary data.</text>
</comment>
<feature type="domain" description="Ig-like" evidence="2">
    <location>
        <begin position="102"/>
        <end position="179"/>
    </location>
</feature>
<accession>A0AAW0YBN9</accession>
<feature type="domain" description="Ig-like" evidence="2">
    <location>
        <begin position="195"/>
        <end position="276"/>
    </location>
</feature>
<dbReference type="Proteomes" id="UP001445076">
    <property type="component" value="Unassembled WGS sequence"/>
</dbReference>
<dbReference type="InterPro" id="IPR011600">
    <property type="entry name" value="Pept_C14_caspase"/>
</dbReference>